<evidence type="ECO:0000313" key="1">
    <source>
        <dbReference type="EMBL" id="RCK43862.1"/>
    </source>
</evidence>
<name>A0A367WTU3_9PROT</name>
<dbReference type="OrthoDB" id="9801055at2"/>
<dbReference type="SUPFAM" id="SSF53681">
    <property type="entry name" value="Aspartate/glutamate racemase"/>
    <property type="match status" value="2"/>
</dbReference>
<organism evidence="1 2">
    <name type="scientific">Thalassospira profundimaris</name>
    <dbReference type="NCBI Taxonomy" id="502049"/>
    <lineage>
        <taxon>Bacteria</taxon>
        <taxon>Pseudomonadati</taxon>
        <taxon>Pseudomonadota</taxon>
        <taxon>Alphaproteobacteria</taxon>
        <taxon>Rhodospirillales</taxon>
        <taxon>Thalassospiraceae</taxon>
        <taxon>Thalassospira</taxon>
    </lineage>
</organism>
<protein>
    <submittedName>
        <fullName evidence="1">Asp/Glu racemase</fullName>
    </submittedName>
</protein>
<dbReference type="InterPro" id="IPR001920">
    <property type="entry name" value="Asp/Glu_race"/>
</dbReference>
<evidence type="ECO:0000313" key="2">
    <source>
        <dbReference type="Proteomes" id="UP000252517"/>
    </source>
</evidence>
<dbReference type="AlphaFoldDB" id="A0A367WTU3"/>
<gene>
    <name evidence="1" type="ORF">TH25_20655</name>
</gene>
<reference evidence="1 2" key="1">
    <citation type="submission" date="2014-07" db="EMBL/GenBank/DDBJ databases">
        <title>Draft genome sequence of Thalassospira profundimaris S25-3-2.</title>
        <authorList>
            <person name="Lai Q."/>
            <person name="Shao Z."/>
        </authorList>
    </citation>
    <scope>NUCLEOTIDE SEQUENCE [LARGE SCALE GENOMIC DNA]</scope>
    <source>
        <strain evidence="1 2">S25-3-2</strain>
    </source>
</reference>
<dbReference type="Gene3D" id="3.40.50.1860">
    <property type="match status" value="2"/>
</dbReference>
<dbReference type="Proteomes" id="UP000252517">
    <property type="component" value="Unassembled WGS sequence"/>
</dbReference>
<accession>A0A367WTU3</accession>
<comment type="caution">
    <text evidence="1">The sequence shown here is derived from an EMBL/GenBank/DDBJ whole genome shotgun (WGS) entry which is preliminary data.</text>
</comment>
<dbReference type="EMBL" id="JPWH01000023">
    <property type="protein sequence ID" value="RCK43862.1"/>
    <property type="molecule type" value="Genomic_DNA"/>
</dbReference>
<proteinExistence type="predicted"/>
<dbReference type="GO" id="GO:0016855">
    <property type="term" value="F:racemase and epimerase activity, acting on amino acids and derivatives"/>
    <property type="evidence" value="ECO:0007669"/>
    <property type="project" value="InterPro"/>
</dbReference>
<dbReference type="RefSeq" id="WP_114090045.1">
    <property type="nucleotide sequence ID" value="NZ_JPWH01000023.1"/>
</dbReference>
<sequence>MIPELVAPVAVFDAGIGSYSIVAKIREKWPQKDIVYFADRASFPYGRKNAAALLAVMRQTIDYLNDFNPSGIVIASNAPSIMVLNDVQDLTSTPVSGVLPPVQAAIAASASGHVAVMGVASLIDSDMFAQFVAPFAGQATVTGFNASGAIDHVENGDFLFKPDETRATVEKLMADILTVDPEIDVLTLSSTHLPWLRRYFEEAVPNCTFLDPADDVVNALDIGPMGKGITYGVATEAPGFEIAEFEKMLRQIGVDLPIHKAVF</sequence>